<dbReference type="InterPro" id="IPR036291">
    <property type="entry name" value="NAD(P)-bd_dom_sf"/>
</dbReference>
<evidence type="ECO:0000256" key="2">
    <source>
        <dbReference type="ARBA" id="ARBA00023027"/>
    </source>
</evidence>
<evidence type="ECO:0000313" key="6">
    <source>
        <dbReference type="Proteomes" id="UP001446871"/>
    </source>
</evidence>
<sequence length="413" mass="45086">MYIRDVLAGSAGGEGSRNLAAEAQGSGGDGNHNTHTNAITRLDGHQLLVLTDVTRFPELREGSDWRKRVSEAHPGLKIVVHDQDTWRDRTFPKDLDWAHTTLLLSGAVFPTPDLAPELEYIQLQSAGADPINQTPIFKETDVAVCTTNGVHGPQIAEWVIGTFLALNHQLSSLPFFYFCVSCVFPSFGEPSTQPQAHTKYRGILGYGSIGRQVARIAKALGMDVVAYTNHPRKTPESKRDTGYIVPGTGDPEGEFPSKWYSGTDDASIDEFLASGLDWLVIAVPLTESTRGLISESRFKLLSSSARPQNTEYKGDVVKPFVTNIARGPIVDTTALITALDQGWIRGAAVDVTDPEPLPEGHPLWSAKNLIITPHISAVSNSLGHRIADVLELNLQRFSEGKKLVNQVNRKDGY</sequence>
<dbReference type="SUPFAM" id="SSF51735">
    <property type="entry name" value="NAD(P)-binding Rossmann-fold domains"/>
    <property type="match status" value="1"/>
</dbReference>
<name>A0ABR1WEJ0_9PEZI</name>
<keyword evidence="2" id="KW-0520">NAD</keyword>
<dbReference type="PANTHER" id="PTHR43333:SF1">
    <property type="entry name" value="D-ISOMER SPECIFIC 2-HYDROXYACID DEHYDROGENASE NAD-BINDING DOMAIN-CONTAINING PROTEIN"/>
    <property type="match status" value="1"/>
</dbReference>
<proteinExistence type="predicted"/>
<dbReference type="Proteomes" id="UP001446871">
    <property type="component" value="Unassembled WGS sequence"/>
</dbReference>
<dbReference type="InterPro" id="IPR006140">
    <property type="entry name" value="D-isomer_DH_NAD-bd"/>
</dbReference>
<keyword evidence="1" id="KW-0560">Oxidoreductase</keyword>
<comment type="caution">
    <text evidence="5">The sequence shown here is derived from an EMBL/GenBank/DDBJ whole genome shotgun (WGS) entry which is preliminary data.</text>
</comment>
<accession>A0ABR1WEJ0</accession>
<evidence type="ECO:0000256" key="3">
    <source>
        <dbReference type="SAM" id="MobiDB-lite"/>
    </source>
</evidence>
<dbReference type="EMBL" id="JAQQWM010000001">
    <property type="protein sequence ID" value="KAK8081442.1"/>
    <property type="molecule type" value="Genomic_DNA"/>
</dbReference>
<dbReference type="CDD" id="cd12163">
    <property type="entry name" value="2-Hacid_dh_5"/>
    <property type="match status" value="1"/>
</dbReference>
<reference evidence="5 6" key="1">
    <citation type="submission" date="2023-01" db="EMBL/GenBank/DDBJ databases">
        <title>Analysis of 21 Apiospora genomes using comparative genomics revels a genus with tremendous synthesis potential of carbohydrate active enzymes and secondary metabolites.</title>
        <authorList>
            <person name="Sorensen T."/>
        </authorList>
    </citation>
    <scope>NUCLEOTIDE SEQUENCE [LARGE SCALE GENOMIC DNA]</scope>
    <source>
        <strain evidence="5 6">CBS 83171</strain>
    </source>
</reference>
<protein>
    <recommendedName>
        <fullName evidence="4">D-isomer specific 2-hydroxyacid dehydrogenase NAD-binding domain-containing protein</fullName>
    </recommendedName>
</protein>
<organism evidence="5 6">
    <name type="scientific">Apiospora saccharicola</name>
    <dbReference type="NCBI Taxonomy" id="335842"/>
    <lineage>
        <taxon>Eukaryota</taxon>
        <taxon>Fungi</taxon>
        <taxon>Dikarya</taxon>
        <taxon>Ascomycota</taxon>
        <taxon>Pezizomycotina</taxon>
        <taxon>Sordariomycetes</taxon>
        <taxon>Xylariomycetidae</taxon>
        <taxon>Amphisphaeriales</taxon>
        <taxon>Apiosporaceae</taxon>
        <taxon>Apiospora</taxon>
    </lineage>
</organism>
<dbReference type="PANTHER" id="PTHR43333">
    <property type="entry name" value="2-HACID_DH_C DOMAIN-CONTAINING PROTEIN"/>
    <property type="match status" value="1"/>
</dbReference>
<keyword evidence="6" id="KW-1185">Reference proteome</keyword>
<evidence type="ECO:0000259" key="4">
    <source>
        <dbReference type="Pfam" id="PF02826"/>
    </source>
</evidence>
<dbReference type="Pfam" id="PF02826">
    <property type="entry name" value="2-Hacid_dh_C"/>
    <property type="match status" value="2"/>
</dbReference>
<evidence type="ECO:0000313" key="5">
    <source>
        <dbReference type="EMBL" id="KAK8081442.1"/>
    </source>
</evidence>
<feature type="domain" description="D-isomer specific 2-hydroxyacid dehydrogenase NAD-binding" evidence="4">
    <location>
        <begin position="195"/>
        <end position="236"/>
    </location>
</feature>
<feature type="region of interest" description="Disordered" evidence="3">
    <location>
        <begin position="1"/>
        <end position="37"/>
    </location>
</feature>
<evidence type="ECO:0000256" key="1">
    <source>
        <dbReference type="ARBA" id="ARBA00023002"/>
    </source>
</evidence>
<feature type="domain" description="D-isomer specific 2-hydroxyacid dehydrogenase NAD-binding" evidence="4">
    <location>
        <begin position="265"/>
        <end position="376"/>
    </location>
</feature>
<dbReference type="Gene3D" id="3.40.50.720">
    <property type="entry name" value="NAD(P)-binding Rossmann-like Domain"/>
    <property type="match status" value="2"/>
</dbReference>
<gene>
    <name evidence="5" type="ORF">PG996_000223</name>
</gene>